<dbReference type="CDD" id="cd09274">
    <property type="entry name" value="RNase_HI_RT_Ty3"/>
    <property type="match status" value="1"/>
</dbReference>
<dbReference type="EC" id="2.7.7.49" evidence="1"/>
<dbReference type="Pfam" id="PF17921">
    <property type="entry name" value="Integrase_H2C2"/>
    <property type="match status" value="1"/>
</dbReference>
<dbReference type="GO" id="GO:0015074">
    <property type="term" value="P:DNA integration"/>
    <property type="evidence" value="ECO:0007669"/>
    <property type="project" value="InterPro"/>
</dbReference>
<dbReference type="FunFam" id="3.30.420.10:FF:000032">
    <property type="entry name" value="Retrovirus-related Pol polyprotein from transposon 297-like Protein"/>
    <property type="match status" value="1"/>
</dbReference>
<comment type="caution">
    <text evidence="10">The sequence shown here is derived from an EMBL/GenBank/DDBJ whole genome shotgun (WGS) entry which is preliminary data.</text>
</comment>
<evidence type="ECO:0000256" key="7">
    <source>
        <dbReference type="ARBA" id="ARBA00022918"/>
    </source>
</evidence>
<evidence type="ECO:0000256" key="6">
    <source>
        <dbReference type="ARBA" id="ARBA00022801"/>
    </source>
</evidence>
<keyword evidence="7" id="KW-0695">RNA-directed DNA polymerase</keyword>
<protein>
    <recommendedName>
        <fullName evidence="1">RNA-directed DNA polymerase</fullName>
        <ecNumber evidence="1">2.7.7.49</ecNumber>
    </recommendedName>
</protein>
<dbReference type="Proteomes" id="UP000791440">
    <property type="component" value="Unassembled WGS sequence"/>
</dbReference>
<keyword evidence="4" id="KW-0540">Nuclease</keyword>
<dbReference type="InterPro" id="IPR001584">
    <property type="entry name" value="Integrase_cat-core"/>
</dbReference>
<keyword evidence="2" id="KW-0808">Transferase</keyword>
<organism evidence="10 11">
    <name type="scientific">Manduca sexta</name>
    <name type="common">Tobacco hawkmoth</name>
    <name type="synonym">Tobacco hornworm</name>
    <dbReference type="NCBI Taxonomy" id="7130"/>
    <lineage>
        <taxon>Eukaryota</taxon>
        <taxon>Metazoa</taxon>
        <taxon>Ecdysozoa</taxon>
        <taxon>Arthropoda</taxon>
        <taxon>Hexapoda</taxon>
        <taxon>Insecta</taxon>
        <taxon>Pterygota</taxon>
        <taxon>Neoptera</taxon>
        <taxon>Endopterygota</taxon>
        <taxon>Lepidoptera</taxon>
        <taxon>Glossata</taxon>
        <taxon>Ditrysia</taxon>
        <taxon>Bombycoidea</taxon>
        <taxon>Sphingidae</taxon>
        <taxon>Sphinginae</taxon>
        <taxon>Sphingini</taxon>
        <taxon>Manduca</taxon>
    </lineage>
</organism>
<dbReference type="FunFam" id="1.10.340.70:FF:000001">
    <property type="entry name" value="Retrovirus-related Pol polyprotein from transposon gypsy-like Protein"/>
    <property type="match status" value="1"/>
</dbReference>
<evidence type="ECO:0000313" key="10">
    <source>
        <dbReference type="EMBL" id="KAG6441256.1"/>
    </source>
</evidence>
<dbReference type="GO" id="GO:0003964">
    <property type="term" value="F:RNA-directed DNA polymerase activity"/>
    <property type="evidence" value="ECO:0007669"/>
    <property type="project" value="UniProtKB-KW"/>
</dbReference>
<feature type="domain" description="Integrase catalytic" evidence="9">
    <location>
        <begin position="255"/>
        <end position="418"/>
    </location>
</feature>
<keyword evidence="6" id="KW-0378">Hydrolase</keyword>
<dbReference type="GO" id="GO:0016787">
    <property type="term" value="F:hydrolase activity"/>
    <property type="evidence" value="ECO:0007669"/>
    <property type="project" value="UniProtKB-KW"/>
</dbReference>
<evidence type="ECO:0000256" key="1">
    <source>
        <dbReference type="ARBA" id="ARBA00012493"/>
    </source>
</evidence>
<keyword evidence="11" id="KW-1185">Reference proteome</keyword>
<dbReference type="Pfam" id="PF00665">
    <property type="entry name" value="rve"/>
    <property type="match status" value="1"/>
</dbReference>
<feature type="compositionally biased region" description="Basic and acidic residues" evidence="8">
    <location>
        <begin position="495"/>
        <end position="513"/>
    </location>
</feature>
<name>A0A921YL25_MANSE</name>
<accession>A0A921YL25</accession>
<reference evidence="10" key="2">
    <citation type="submission" date="2020-12" db="EMBL/GenBank/DDBJ databases">
        <authorList>
            <person name="Kanost M."/>
        </authorList>
    </citation>
    <scope>NUCLEOTIDE SEQUENCE</scope>
</reference>
<reference evidence="10" key="1">
    <citation type="journal article" date="2016" name="Insect Biochem. Mol. Biol.">
        <title>Multifaceted biological insights from a draft genome sequence of the tobacco hornworm moth, Manduca sexta.</title>
        <authorList>
            <person name="Kanost M.R."/>
            <person name="Arrese E.L."/>
            <person name="Cao X."/>
            <person name="Chen Y.R."/>
            <person name="Chellapilla S."/>
            <person name="Goldsmith M.R."/>
            <person name="Grosse-Wilde E."/>
            <person name="Heckel D.G."/>
            <person name="Herndon N."/>
            <person name="Jiang H."/>
            <person name="Papanicolaou A."/>
            <person name="Qu J."/>
            <person name="Soulages J.L."/>
            <person name="Vogel H."/>
            <person name="Walters J."/>
            <person name="Waterhouse R.M."/>
            <person name="Ahn S.J."/>
            <person name="Almeida F.C."/>
            <person name="An C."/>
            <person name="Aqrawi P."/>
            <person name="Bretschneider A."/>
            <person name="Bryant W.B."/>
            <person name="Bucks S."/>
            <person name="Chao H."/>
            <person name="Chevignon G."/>
            <person name="Christen J.M."/>
            <person name="Clarke D.F."/>
            <person name="Dittmer N.T."/>
            <person name="Ferguson L.C.F."/>
            <person name="Garavelou S."/>
            <person name="Gordon K.H.J."/>
            <person name="Gunaratna R.T."/>
            <person name="Han Y."/>
            <person name="Hauser F."/>
            <person name="He Y."/>
            <person name="Heidel-Fischer H."/>
            <person name="Hirsh A."/>
            <person name="Hu Y."/>
            <person name="Jiang H."/>
            <person name="Kalra D."/>
            <person name="Klinner C."/>
            <person name="Konig C."/>
            <person name="Kovar C."/>
            <person name="Kroll A.R."/>
            <person name="Kuwar S.S."/>
            <person name="Lee S.L."/>
            <person name="Lehman R."/>
            <person name="Li K."/>
            <person name="Li Z."/>
            <person name="Liang H."/>
            <person name="Lovelace S."/>
            <person name="Lu Z."/>
            <person name="Mansfield J.H."/>
            <person name="McCulloch K.J."/>
            <person name="Mathew T."/>
            <person name="Morton B."/>
            <person name="Muzny D.M."/>
            <person name="Neunemann D."/>
            <person name="Ongeri F."/>
            <person name="Pauchet Y."/>
            <person name="Pu L.L."/>
            <person name="Pyrousis I."/>
            <person name="Rao X.J."/>
            <person name="Redding A."/>
            <person name="Roesel C."/>
            <person name="Sanchez-Gracia A."/>
            <person name="Schaack S."/>
            <person name="Shukla A."/>
            <person name="Tetreau G."/>
            <person name="Wang Y."/>
            <person name="Xiong G.H."/>
            <person name="Traut W."/>
            <person name="Walsh T.K."/>
            <person name="Worley K.C."/>
            <person name="Wu D."/>
            <person name="Wu W."/>
            <person name="Wu Y.Q."/>
            <person name="Zhang X."/>
            <person name="Zou Z."/>
            <person name="Zucker H."/>
            <person name="Briscoe A.D."/>
            <person name="Burmester T."/>
            <person name="Clem R.J."/>
            <person name="Feyereisen R."/>
            <person name="Grimmelikhuijzen C.J.P."/>
            <person name="Hamodrakas S.J."/>
            <person name="Hansson B.S."/>
            <person name="Huguet E."/>
            <person name="Jermiin L.S."/>
            <person name="Lan Q."/>
            <person name="Lehman H.K."/>
            <person name="Lorenzen M."/>
            <person name="Merzendorfer H."/>
            <person name="Michalopoulos I."/>
            <person name="Morton D.B."/>
            <person name="Muthukrishnan S."/>
            <person name="Oakeshott J.G."/>
            <person name="Palmer W."/>
            <person name="Park Y."/>
            <person name="Passarelli A.L."/>
            <person name="Rozas J."/>
            <person name="Schwartz L.M."/>
            <person name="Smith W."/>
            <person name="Southgate A."/>
            <person name="Vilcinskas A."/>
            <person name="Vogt R."/>
            <person name="Wang P."/>
            <person name="Werren J."/>
            <person name="Yu X.Q."/>
            <person name="Zhou J.J."/>
            <person name="Brown S.J."/>
            <person name="Scherer S.E."/>
            <person name="Richards S."/>
            <person name="Blissard G.W."/>
        </authorList>
    </citation>
    <scope>NUCLEOTIDE SEQUENCE</scope>
</reference>
<dbReference type="PANTHER" id="PTHR37984">
    <property type="entry name" value="PROTEIN CBG26694"/>
    <property type="match status" value="1"/>
</dbReference>
<evidence type="ECO:0000256" key="8">
    <source>
        <dbReference type="SAM" id="MobiDB-lite"/>
    </source>
</evidence>
<sequence length="567" mass="63512">MQGEGPEERPVEYASRLLEPAERNYTTTEREALAVVWAVNKFRGYIEGSQVIVKSDHQPLRWLMSLKSPSGRLARWALTLQAYNLQIQYTPGRSNVIADALSRPACCDEVSKSCEMCQVIIDMPKRSSADVRANQIKDPELQKIIEDMESDDVDFRGRAWSSRGYVLSDGVLYRYGPEADGDESACLVVPQQEREKVLLDFHNAPTAGHLGVDRTYMRLSTRYFWPGMKAQIAAHVRGCVDCQRYKVDNRKPAGLLQTPAMSRRFEVMSVDLFGPLPQTTSGNRWILIVEDVCSRWVELFALKAATSADAAKTLTQEVFLRYGVPPRMISDNGVQFVSDVMQQACHALGIKQDLTPLYHPEANPIERKNRDLKPQLAILVGQDHASWDEHIAAIRFAMNSAVTASTGHSPAYLTFGRELRAPADVLDDMRAIISSEIAHTAITPYLKRLSCVLVEARDVHEKAQAAQKLHADQGRRPAPDYKVGDFVLLKTQGMKDTDRGHSSKFVPRRDGPYRIKSVTSPTTYRLESLTGEDIGKYHASHLSPYVGPVIAPVRGKRRRGRPRKVSG</sequence>
<dbReference type="InterPro" id="IPR041373">
    <property type="entry name" value="RT_RNaseH"/>
</dbReference>
<evidence type="ECO:0000259" key="9">
    <source>
        <dbReference type="PROSITE" id="PS50994"/>
    </source>
</evidence>
<evidence type="ECO:0000256" key="2">
    <source>
        <dbReference type="ARBA" id="ARBA00022679"/>
    </source>
</evidence>
<proteinExistence type="predicted"/>
<evidence type="ECO:0000256" key="4">
    <source>
        <dbReference type="ARBA" id="ARBA00022722"/>
    </source>
</evidence>
<dbReference type="InterPro" id="IPR041588">
    <property type="entry name" value="Integrase_H2C2"/>
</dbReference>
<keyword evidence="3" id="KW-0548">Nucleotidyltransferase</keyword>
<dbReference type="EMBL" id="JH668285">
    <property type="protein sequence ID" value="KAG6441256.1"/>
    <property type="molecule type" value="Genomic_DNA"/>
</dbReference>
<dbReference type="AlphaFoldDB" id="A0A921YL25"/>
<evidence type="ECO:0000256" key="5">
    <source>
        <dbReference type="ARBA" id="ARBA00022759"/>
    </source>
</evidence>
<keyword evidence="5" id="KW-0255">Endonuclease</keyword>
<feature type="region of interest" description="Disordered" evidence="8">
    <location>
        <begin position="495"/>
        <end position="516"/>
    </location>
</feature>
<evidence type="ECO:0000256" key="3">
    <source>
        <dbReference type="ARBA" id="ARBA00022695"/>
    </source>
</evidence>
<evidence type="ECO:0000313" key="11">
    <source>
        <dbReference type="Proteomes" id="UP000791440"/>
    </source>
</evidence>
<dbReference type="GO" id="GO:0004519">
    <property type="term" value="F:endonuclease activity"/>
    <property type="evidence" value="ECO:0007669"/>
    <property type="project" value="UniProtKB-KW"/>
</dbReference>
<gene>
    <name evidence="10" type="ORF">O3G_MSEX001743</name>
</gene>
<dbReference type="InterPro" id="IPR050951">
    <property type="entry name" value="Retrovirus_Pol_polyprotein"/>
</dbReference>
<dbReference type="PROSITE" id="PS50994">
    <property type="entry name" value="INTEGRASE"/>
    <property type="match status" value="1"/>
</dbReference>
<dbReference type="PANTHER" id="PTHR37984:SF5">
    <property type="entry name" value="PROTEIN NYNRIN-LIKE"/>
    <property type="match status" value="1"/>
</dbReference>
<dbReference type="Pfam" id="PF17917">
    <property type="entry name" value="RT_RNaseH"/>
    <property type="match status" value="1"/>
</dbReference>